<evidence type="ECO:0000256" key="1">
    <source>
        <dbReference type="ARBA" id="ARBA00004651"/>
    </source>
</evidence>
<name>A0A9Q0RXS4_9DIPT</name>
<feature type="non-terminal residue" evidence="9">
    <location>
        <position position="1"/>
    </location>
</feature>
<dbReference type="Proteomes" id="UP001151699">
    <property type="component" value="Chromosome C"/>
</dbReference>
<evidence type="ECO:0000256" key="5">
    <source>
        <dbReference type="ARBA" id="ARBA00023136"/>
    </source>
</evidence>
<organism evidence="9 10">
    <name type="scientific">Pseudolycoriella hygida</name>
    <dbReference type="NCBI Taxonomy" id="35572"/>
    <lineage>
        <taxon>Eukaryota</taxon>
        <taxon>Metazoa</taxon>
        <taxon>Ecdysozoa</taxon>
        <taxon>Arthropoda</taxon>
        <taxon>Hexapoda</taxon>
        <taxon>Insecta</taxon>
        <taxon>Pterygota</taxon>
        <taxon>Neoptera</taxon>
        <taxon>Endopterygota</taxon>
        <taxon>Diptera</taxon>
        <taxon>Nematocera</taxon>
        <taxon>Sciaroidea</taxon>
        <taxon>Sciaridae</taxon>
        <taxon>Pseudolycoriella</taxon>
    </lineage>
</organism>
<dbReference type="GO" id="GO:0030425">
    <property type="term" value="C:dendrite"/>
    <property type="evidence" value="ECO:0007669"/>
    <property type="project" value="TreeGrafter"/>
</dbReference>
<protein>
    <recommendedName>
        <fullName evidence="8">Gustatory receptor</fullName>
    </recommendedName>
</protein>
<dbReference type="Pfam" id="PF08395">
    <property type="entry name" value="7tm_7"/>
    <property type="match status" value="1"/>
</dbReference>
<evidence type="ECO:0000256" key="3">
    <source>
        <dbReference type="ARBA" id="ARBA00022692"/>
    </source>
</evidence>
<comment type="caution">
    <text evidence="9">The sequence shown here is derived from an EMBL/GenBank/DDBJ whole genome shotgun (WGS) entry which is preliminary data.</text>
</comment>
<comment type="function">
    <text evidence="8">Gustatory receptor which mediates acceptance or avoidance behavior, depending on its substrates.</text>
</comment>
<dbReference type="GO" id="GO:0043025">
    <property type="term" value="C:neuronal cell body"/>
    <property type="evidence" value="ECO:0007669"/>
    <property type="project" value="TreeGrafter"/>
</dbReference>
<keyword evidence="7 8" id="KW-0807">Transducer</keyword>
<proteinExistence type="inferred from homology"/>
<keyword evidence="5 8" id="KW-0472">Membrane</keyword>
<evidence type="ECO:0000256" key="8">
    <source>
        <dbReference type="RuleBase" id="RU363108"/>
    </source>
</evidence>
<keyword evidence="2 8" id="KW-1003">Cell membrane</keyword>
<dbReference type="GO" id="GO:0030424">
    <property type="term" value="C:axon"/>
    <property type="evidence" value="ECO:0007669"/>
    <property type="project" value="TreeGrafter"/>
</dbReference>
<keyword evidence="10" id="KW-1185">Reference proteome</keyword>
<dbReference type="PANTHER" id="PTHR21143:SF123">
    <property type="entry name" value="GUSTATORY RECEPTOR FOR SUGAR TASTE 43A-RELATED"/>
    <property type="match status" value="1"/>
</dbReference>
<evidence type="ECO:0000256" key="7">
    <source>
        <dbReference type="ARBA" id="ARBA00023224"/>
    </source>
</evidence>
<dbReference type="OrthoDB" id="6478931at2759"/>
<evidence type="ECO:0000256" key="2">
    <source>
        <dbReference type="ARBA" id="ARBA00022475"/>
    </source>
</evidence>
<sequence>MMVSTFIVITVMLVLDLASRYTSTKKKVNAEEERTREQLTYGYIPFYVLYYILMALHVQFANTALGLGRRYRRLNNALRQAFPIETFKKDSVSSVLAVSSTMKTESFPPLAPNKQKNNIATVTHESILSPDIYFVDRLASTHASLGEAIGNVSSAFGVALLVMLVSCLLQLVATLYFLFVEILGGNDIFYTVLQFLWVFLHLARLLLIVEPCHITSVEASRTIILVCEIIRSCNDAGVTFNLKKLWRQLLADRTHFFSACGMCSIDRHILTSFSGAIATYLVILIQFQNASG</sequence>
<dbReference type="InterPro" id="IPR013604">
    <property type="entry name" value="7TM_chemorcpt"/>
</dbReference>
<dbReference type="PANTHER" id="PTHR21143">
    <property type="entry name" value="INVERTEBRATE GUSTATORY RECEPTOR"/>
    <property type="match status" value="1"/>
</dbReference>
<evidence type="ECO:0000256" key="6">
    <source>
        <dbReference type="ARBA" id="ARBA00023170"/>
    </source>
</evidence>
<dbReference type="GO" id="GO:0007165">
    <property type="term" value="P:signal transduction"/>
    <property type="evidence" value="ECO:0007669"/>
    <property type="project" value="UniProtKB-KW"/>
</dbReference>
<dbReference type="GO" id="GO:0008049">
    <property type="term" value="P:male courtship behavior"/>
    <property type="evidence" value="ECO:0007669"/>
    <property type="project" value="TreeGrafter"/>
</dbReference>
<evidence type="ECO:0000313" key="9">
    <source>
        <dbReference type="EMBL" id="KAJ6636371.1"/>
    </source>
</evidence>
<keyword evidence="6 8" id="KW-0675">Receptor</keyword>
<evidence type="ECO:0000313" key="10">
    <source>
        <dbReference type="Proteomes" id="UP001151699"/>
    </source>
</evidence>
<comment type="caution">
    <text evidence="8">Lacks conserved residue(s) required for the propagation of feature annotation.</text>
</comment>
<comment type="subcellular location">
    <subcellularLocation>
        <location evidence="1 8">Cell membrane</location>
        <topology evidence="1 8">Multi-pass membrane protein</topology>
    </subcellularLocation>
</comment>
<feature type="transmembrane region" description="Helical" evidence="8">
    <location>
        <begin position="44"/>
        <end position="65"/>
    </location>
</feature>
<dbReference type="AlphaFoldDB" id="A0A9Q0RXS4"/>
<dbReference type="GO" id="GO:0050909">
    <property type="term" value="P:sensory perception of taste"/>
    <property type="evidence" value="ECO:0007669"/>
    <property type="project" value="InterPro"/>
</dbReference>
<comment type="similarity">
    <text evidence="8">Belongs to the insect chemoreceptor superfamily. Gustatory receptor (GR) family.</text>
</comment>
<evidence type="ECO:0000256" key="4">
    <source>
        <dbReference type="ARBA" id="ARBA00022989"/>
    </source>
</evidence>
<feature type="transmembrane region" description="Helical" evidence="8">
    <location>
        <begin position="269"/>
        <end position="287"/>
    </location>
</feature>
<feature type="transmembrane region" description="Helical" evidence="8">
    <location>
        <begin position="158"/>
        <end position="182"/>
    </location>
</feature>
<feature type="transmembrane region" description="Helical" evidence="8">
    <location>
        <begin position="188"/>
        <end position="207"/>
    </location>
</feature>
<gene>
    <name evidence="9" type="primary">Gr43a_0</name>
    <name evidence="9" type="ORF">Bhyg_14960</name>
</gene>
<dbReference type="GO" id="GO:0005886">
    <property type="term" value="C:plasma membrane"/>
    <property type="evidence" value="ECO:0007669"/>
    <property type="project" value="UniProtKB-SubCell"/>
</dbReference>
<reference evidence="9" key="1">
    <citation type="submission" date="2022-07" db="EMBL/GenBank/DDBJ databases">
        <authorList>
            <person name="Trinca V."/>
            <person name="Uliana J.V.C."/>
            <person name="Torres T.T."/>
            <person name="Ward R.J."/>
            <person name="Monesi N."/>
        </authorList>
    </citation>
    <scope>NUCLEOTIDE SEQUENCE</scope>
    <source>
        <strain evidence="9">HSMRA1968</strain>
        <tissue evidence="9">Whole embryos</tissue>
    </source>
</reference>
<keyword evidence="4 8" id="KW-1133">Transmembrane helix</keyword>
<dbReference type="EMBL" id="WJQU01000004">
    <property type="protein sequence ID" value="KAJ6636371.1"/>
    <property type="molecule type" value="Genomic_DNA"/>
</dbReference>
<accession>A0A9Q0RXS4</accession>
<keyword evidence="3 8" id="KW-0812">Transmembrane</keyword>
<dbReference type="GO" id="GO:0007635">
    <property type="term" value="P:chemosensory behavior"/>
    <property type="evidence" value="ECO:0007669"/>
    <property type="project" value="TreeGrafter"/>
</dbReference>